<dbReference type="EMBL" id="AP014564">
    <property type="protein sequence ID" value="BAV94033.1"/>
    <property type="molecule type" value="Genomic_DNA"/>
</dbReference>
<evidence type="ECO:0008006" key="3">
    <source>
        <dbReference type="Google" id="ProtNLM"/>
    </source>
</evidence>
<name>A0A1J1DVZ5_9FLAO</name>
<evidence type="ECO:0000313" key="1">
    <source>
        <dbReference type="EMBL" id="BAV94033.1"/>
    </source>
</evidence>
<protein>
    <recommendedName>
        <fullName evidence="3">Lipoprotein</fullName>
    </recommendedName>
</protein>
<dbReference type="PROSITE" id="PS51257">
    <property type="entry name" value="PROKAR_LIPOPROTEIN"/>
    <property type="match status" value="1"/>
</dbReference>
<dbReference type="RefSeq" id="WP_096684573.1">
    <property type="nucleotide sequence ID" value="NZ_AP014564.1"/>
</dbReference>
<proteinExistence type="predicted"/>
<dbReference type="KEGG" id="ise:JBKA6_0020"/>
<reference evidence="1 2" key="1">
    <citation type="submission" date="2014-03" db="EMBL/GenBank/DDBJ databases">
        <title>complete genome sequence of Flavobacteriaceae bacterium JBKA-6.</title>
        <authorList>
            <person name="Takano T."/>
            <person name="Nakamura Y."/>
            <person name="Takuma S."/>
            <person name="Yasuike M."/>
            <person name="Matsuyama T."/>
            <person name="Sakai T."/>
            <person name="Fujiwara A."/>
            <person name="Kimoto K."/>
            <person name="Fukuda Y."/>
            <person name="Kondo H."/>
            <person name="Hirono I."/>
            <person name="Nakayasu C."/>
        </authorList>
    </citation>
    <scope>NUCLEOTIDE SEQUENCE [LARGE SCALE GENOMIC DNA]</scope>
    <source>
        <strain evidence="1 2">JBKA-6</strain>
    </source>
</reference>
<dbReference type="Proteomes" id="UP000243197">
    <property type="component" value="Chromosome"/>
</dbReference>
<dbReference type="AlphaFoldDB" id="A0A1J1DVZ5"/>
<dbReference type="OrthoDB" id="9814063at2"/>
<organism evidence="1 2">
    <name type="scientific">Ichthyobacterium seriolicida</name>
    <dbReference type="NCBI Taxonomy" id="242600"/>
    <lineage>
        <taxon>Bacteria</taxon>
        <taxon>Pseudomonadati</taxon>
        <taxon>Bacteroidota</taxon>
        <taxon>Flavobacteriia</taxon>
        <taxon>Flavobacteriales</taxon>
        <taxon>Ichthyobacteriaceae</taxon>
        <taxon>Ichthyobacterium</taxon>
    </lineage>
</organism>
<evidence type="ECO:0000313" key="2">
    <source>
        <dbReference type="Proteomes" id="UP000243197"/>
    </source>
</evidence>
<sequence>MKTNILFKNTLSLLTLGVVVFSCTKPTEGPKTKEESEAGVSEKSLVSIKSFVFTKAGNSTGTPASTATPSEAYAALFIKKTPALAYTDKSYEKFEARIEADGVIKVLVPFDKTLNISAPVTLKATITFNGKIGPNIYLGDSTTPLDSTITSFDYDITTELIHSKLIKSEGISHSFKLSRKEKDSNPIEKVCKVVFVHDKPSKDCTIGPDDFKFTVNTSNINTVTNLTPVGSGSPTAPTANSTIKAHYVASTDAKYGLEAGKPAEFQLRKSESSKPAGELKQGGVDASAYFKADALKLPDGAYIEVSTDTNACPGSSTPATCANVNPITGVRTGGTASATTTTDLKGHSTSGNKIEYKFTVVAQDGTSKKYYKLTINADAAPAG</sequence>
<keyword evidence="2" id="KW-1185">Reference proteome</keyword>
<gene>
    <name evidence="1" type="ORF">JBKA6_0020</name>
</gene>
<accession>A0A1J1DVZ5</accession>